<dbReference type="InterPro" id="IPR040031">
    <property type="entry name" value="Codanin-1"/>
</dbReference>
<feature type="region of interest" description="Disordered" evidence="1">
    <location>
        <begin position="507"/>
        <end position="531"/>
    </location>
</feature>
<organism evidence="3 4">
    <name type="scientific">Aromia moschata</name>
    <dbReference type="NCBI Taxonomy" id="1265417"/>
    <lineage>
        <taxon>Eukaryota</taxon>
        <taxon>Metazoa</taxon>
        <taxon>Ecdysozoa</taxon>
        <taxon>Arthropoda</taxon>
        <taxon>Hexapoda</taxon>
        <taxon>Insecta</taxon>
        <taxon>Pterygota</taxon>
        <taxon>Neoptera</taxon>
        <taxon>Endopterygota</taxon>
        <taxon>Coleoptera</taxon>
        <taxon>Polyphaga</taxon>
        <taxon>Cucujiformia</taxon>
        <taxon>Chrysomeloidea</taxon>
        <taxon>Cerambycidae</taxon>
        <taxon>Cerambycinae</taxon>
        <taxon>Callichromatini</taxon>
        <taxon>Aromia</taxon>
    </lineage>
</organism>
<dbReference type="Proteomes" id="UP001162162">
    <property type="component" value="Unassembled WGS sequence"/>
</dbReference>
<dbReference type="GO" id="GO:0006325">
    <property type="term" value="P:chromatin organization"/>
    <property type="evidence" value="ECO:0007669"/>
    <property type="project" value="TreeGrafter"/>
</dbReference>
<comment type="caution">
    <text evidence="3">The sequence shown here is derived from an EMBL/GenBank/DDBJ whole genome shotgun (WGS) entry which is preliminary data.</text>
</comment>
<gene>
    <name evidence="3" type="ORF">NQ318_015050</name>
</gene>
<dbReference type="Pfam" id="PF15296">
    <property type="entry name" value="Codanin-1_C"/>
    <property type="match status" value="1"/>
</dbReference>
<dbReference type="GO" id="GO:0005634">
    <property type="term" value="C:nucleus"/>
    <property type="evidence" value="ECO:0007669"/>
    <property type="project" value="TreeGrafter"/>
</dbReference>
<dbReference type="PANTHER" id="PTHR28678">
    <property type="entry name" value="CODANIN-1"/>
    <property type="match status" value="1"/>
</dbReference>
<feature type="domain" description="Codanin-1 C-terminal" evidence="2">
    <location>
        <begin position="302"/>
        <end position="408"/>
    </location>
</feature>
<keyword evidence="4" id="KW-1185">Reference proteome</keyword>
<proteinExistence type="predicted"/>
<evidence type="ECO:0000313" key="4">
    <source>
        <dbReference type="Proteomes" id="UP001162162"/>
    </source>
</evidence>
<evidence type="ECO:0000259" key="2">
    <source>
        <dbReference type="Pfam" id="PF15296"/>
    </source>
</evidence>
<dbReference type="PANTHER" id="PTHR28678:SF1">
    <property type="entry name" value="CODANIN-1"/>
    <property type="match status" value="1"/>
</dbReference>
<protein>
    <recommendedName>
        <fullName evidence="2">Codanin-1 C-terminal domain-containing protein</fullName>
    </recommendedName>
</protein>
<name>A0AAV8YZU6_9CUCU</name>
<dbReference type="EMBL" id="JAPWTK010000031">
    <property type="protein sequence ID" value="KAJ8956313.1"/>
    <property type="molecule type" value="Genomic_DNA"/>
</dbReference>
<evidence type="ECO:0000256" key="1">
    <source>
        <dbReference type="SAM" id="MobiDB-lite"/>
    </source>
</evidence>
<sequence>MHFELFEDEVRDFTNSLDFFGSKTNNCTFQRIEFQEGLSESQLPFLSSLANVDADKLSRLRSRLVTKQASSGVNRLPAFTGHQEFYRDFIIVAGSYAFNRHLCDALITEIVELNSAGFCCTNLDDSDDVDPSIQKEYVACLRSLRVLAKFLGFVEALPYKSEGSSYAEGLLNAHVNIRKQTVPSFDIKQLLQDSIKSKNLTLSIPWMTEYIAMLDYVTLRLPYYLSVHKILFELYIKCDTHNTQYNYAKCSVKFCLGWLFELPHFPDAEYFNFCTAPLPRRETEDGNDGKPEGNDAKLKSLDEANVVDQSVLYVCCPFLEEVKRLLSSDALNSSVTVKHITPVTAVQSSREIAKKRLEQQLEEAFLNGQPVSVRKTVEFVSERVASACVKHVCGLVPSFKKTSLEEFRKFLASWKETSANASPGREKSQKVALKTKAAQSAQRSLGLLREACEKAVAGIVEEKTRDVCRSIAAKMCLDRVRQWMGSHVTATIFAKDLDVEAQRALNFESRPAKEKPQSKLPPGGGGEDHNESALSAFHLMERIKVTSVDVLENSTDISEEAVLDLLQRSYETLNERCDVNEFVATCICASLVDLSLLLVARRPKLTCSPEISSRFAEVWASRGRENQGSVQESLLSA</sequence>
<evidence type="ECO:0000313" key="3">
    <source>
        <dbReference type="EMBL" id="KAJ8956313.1"/>
    </source>
</evidence>
<accession>A0AAV8YZU6</accession>
<reference evidence="3" key="1">
    <citation type="journal article" date="2023" name="Insect Mol. Biol.">
        <title>Genome sequencing provides insights into the evolution of gene families encoding plant cell wall-degrading enzymes in longhorned beetles.</title>
        <authorList>
            <person name="Shin N.R."/>
            <person name="Okamura Y."/>
            <person name="Kirsch R."/>
            <person name="Pauchet Y."/>
        </authorList>
    </citation>
    <scope>NUCLEOTIDE SEQUENCE</scope>
    <source>
        <strain evidence="3">AMC_N1</strain>
    </source>
</reference>
<dbReference type="AlphaFoldDB" id="A0AAV8YZU6"/>
<dbReference type="InterPro" id="IPR028171">
    <property type="entry name" value="Codanin-1_C"/>
</dbReference>